<feature type="coiled-coil region" evidence="1">
    <location>
        <begin position="1425"/>
        <end position="1469"/>
    </location>
</feature>
<feature type="region of interest" description="Disordered" evidence="2">
    <location>
        <begin position="1733"/>
        <end position="1762"/>
    </location>
</feature>
<feature type="coiled-coil region" evidence="1">
    <location>
        <begin position="2026"/>
        <end position="2106"/>
    </location>
</feature>
<feature type="coiled-coil region" evidence="1">
    <location>
        <begin position="2265"/>
        <end position="2292"/>
    </location>
</feature>
<protein>
    <submittedName>
        <fullName evidence="3">Kinesin K39</fullName>
    </submittedName>
</protein>
<feature type="compositionally biased region" description="Basic and acidic residues" evidence="2">
    <location>
        <begin position="925"/>
        <end position="936"/>
    </location>
</feature>
<feature type="coiled-coil region" evidence="1">
    <location>
        <begin position="1123"/>
        <end position="1164"/>
    </location>
</feature>
<evidence type="ECO:0000256" key="1">
    <source>
        <dbReference type="SAM" id="Coils"/>
    </source>
</evidence>
<dbReference type="GO" id="GO:0000793">
    <property type="term" value="C:condensed chromosome"/>
    <property type="evidence" value="ECO:0007669"/>
    <property type="project" value="TreeGrafter"/>
</dbReference>
<feature type="coiled-coil region" evidence="1">
    <location>
        <begin position="1507"/>
        <end position="1541"/>
    </location>
</feature>
<dbReference type="EMBL" id="CAICTM010000118">
    <property type="protein sequence ID" value="CAB9501801.1"/>
    <property type="molecule type" value="Genomic_DNA"/>
</dbReference>
<dbReference type="Proteomes" id="UP001153069">
    <property type="component" value="Unassembled WGS sequence"/>
</dbReference>
<feature type="compositionally biased region" description="Basic and acidic residues" evidence="2">
    <location>
        <begin position="1750"/>
        <end position="1762"/>
    </location>
</feature>
<keyword evidence="4" id="KW-1185">Reference proteome</keyword>
<evidence type="ECO:0000313" key="4">
    <source>
        <dbReference type="Proteomes" id="UP001153069"/>
    </source>
</evidence>
<evidence type="ECO:0000313" key="3">
    <source>
        <dbReference type="EMBL" id="CAB9501801.1"/>
    </source>
</evidence>
<dbReference type="PANTHER" id="PTHR43941">
    <property type="entry name" value="STRUCTURAL MAINTENANCE OF CHROMOSOMES PROTEIN 2"/>
    <property type="match status" value="1"/>
</dbReference>
<dbReference type="Gene3D" id="1.10.287.1490">
    <property type="match status" value="1"/>
</dbReference>
<reference evidence="3" key="1">
    <citation type="submission" date="2020-06" db="EMBL/GenBank/DDBJ databases">
        <authorList>
            <consortium name="Plant Systems Biology data submission"/>
        </authorList>
    </citation>
    <scope>NUCLEOTIDE SEQUENCE</scope>
    <source>
        <strain evidence="3">D6</strain>
    </source>
</reference>
<feature type="compositionally biased region" description="Low complexity" evidence="2">
    <location>
        <begin position="55"/>
        <end position="73"/>
    </location>
</feature>
<proteinExistence type="predicted"/>
<name>A0A9N8DGT1_9STRA</name>
<dbReference type="Gene3D" id="1.20.5.170">
    <property type="match status" value="1"/>
</dbReference>
<dbReference type="GO" id="GO:0003682">
    <property type="term" value="F:chromatin binding"/>
    <property type="evidence" value="ECO:0007669"/>
    <property type="project" value="TreeGrafter"/>
</dbReference>
<gene>
    <name evidence="3" type="ORF">SEMRO_119_G057930.1</name>
</gene>
<feature type="compositionally biased region" description="Polar residues" evidence="2">
    <location>
        <begin position="1361"/>
        <end position="1376"/>
    </location>
</feature>
<sequence>MTTMLRTSFDVSDTEADAKRISPTSVADFEVHLSSASTKNGGRRERSFLSRGSKGDAAAAANNASSGGNNGPNDQMLLINQLKRQVTSLEHDKASLEQELLNQINMVVFDKETMVTCLQEKLLESEKRYKAEKQAHLDTRTSIRQHRLSSTGDAKLEVFRLEDEVLELRDSKEELESEINRIKAEKEKEAKDFLTQFTTMEKDFEAQLETVKDETIMRIEELARSHAGVLEEIEKAEAERIEEMKQAQTLTLADMERELFQRYQRDLKEAEQRLEAQAAKTKALEEQLQESKMAHEEELASTQNMIDSLDDTNNRLLCQVTELSSQLLNEQTTNLDLSASMEESKAALEEVYDEKIRVLREDGATLKDKLSTAESESSSLRVDLIDLKDKLLTTESENSALQAQLATVKDKLSTSESQQAKNLDLLELETSKFEVCQAQITDLSDKLSTAEAENTTLQAQLATLKDKLSTYESQRTKNQDFLELESSKFEVSQAQITDLSDNLSTLEAENTTLQSELTTLRDKLSTYEMQQTKKQELLEHETSKFEVCQAQVMDLTDKFSAAESEISKLRKSLEQKKTELGLCEAEVATLSHTLFTTQYDKSKLEDSLEEKASELEQCQTEVKALSDKLSAAESEKSKARESLEQRTSELELCQKDVTSLSTRLIEKEAENKSLHSKMEELQTALENEVASLQELLSDTVNENERLLGSLEQNDSTSSELREDIVEKVKSRHEGDKVKTLEEELRQRREQIDSLVAQLAKEMSANTTLKERVDSASTCQPQSDDLDKQVESERATYESRIADLEANTAEHVFTIATLETKCAELQEEIDVINLLLDEEKDANASLQKSVGAYSVVDKRANEARSAMQGEIDRCTSELEVMSAEVRNLQSKLVEKEATLAEAISLNDDLRASQQKDEELSSSMQQEFERAHSQNEDLRQRMHTIQCKNKELMQKLDDAISSESSLKQAKSELQATLQERESDIGELESQVQELLENQVQELREEVEREQDARAMLTQSLEQKEQARCSANQRAWELEGQLQKLQSLLEEKERDILILTEETKTCYEIHHSLERKYADLDAAVEPLRATVELEREVNAELRHSLGSCQTLQKDAENSTKTFELDRMSLLNRIGGLKEELKESEATRQCLECSLAELQASEEQKNEKAVADEKDLCLLRDRTRELRLQAQKQSHLVNIFKASLEGSQRANSALELEQRLLTERFHAQSKDLDTIVVAKSKLKTVLDETSAKLLEAKEQAEQQTRELESVRKLVDVHEERASSLSSRVKREQIANMTLQARVEKLRSDNSELQSIADSYKLALSATEKRYVNVATNEICPTPELAEEQLEDTAAVETSIAEQKESTSPGQNPEATMPTQEPDTEARNDPGQVFQDPSNAEAPIATQEEDTEARNDPDQIFQDLYSKLLLASLKEENLELRTELDELKQTEERVVELENEKRALLNEISDLQNNLDQKLLPAPDSKASLEEQQMESIVRATLDEQTSKDDAIAVLHKEREALQSEIEALRNQLEEATAVVSDQSSSDVPSQIALQKLLLVDEISEETGSSVSLSDVVVCTPAHGGCPCVSGIDILKRNNRQLRDQLKALQQGQVGGDKPLIVDNNLLLHVNDISIGSEDEGTGPNDEKVETDLQDPIEEASKVEHNVEASTTNEQEQLVAEFDEKKAQLQDPPEESTRKNMEQLEVDLAEEKALRETAEATCAVQMETIETLEQKLEEAESAASSLEEQINNLRESSDAKESEEAAKLADLQKELDGTKEWLEKGLDEVEELRSKIKESAQLLEDEEEKNQILCNQIERLETELFDTKKSIAINLEEVERLQDCLAAGEEETEESRKLLESFKGAAEHWRIEADRFKQRMEEAIAKQLERESKLKLAYKREVGEYKLRVEEFEQRLLEENEKLRAEIRASGVGSVDEFQRLSSELELAKRRAEECESLQAEISSLKQALEDAEAKGQQAADLQKIQGEEGNLRKELSDTKEQLKDIQVDRAKLQTCLDDIESDRIEKMMLEMEEQKEINQLKADLTEERSTVAKCNKELQKLRSTVEDLEEKVALTASQYIEEVITYKAEIQSMKAESESLQKKCDEAVAAAETAAQQAKAAQDLEHRRALSSQHYGKKATQQLVHELGDLRKDLQKSRAEKTAMEARCKELKDKFLSQELEHSTVVTEFEQRIANLRERFGDDDSQKSRHELEVEIKELTEKTIVQERINGSLEEQIKVLQQGRERFFEAKRKSIMHDQGEQLTIRKENTRLRERVRNVTKERQALQAQMEAFAKSLGTSMTHLR</sequence>
<feature type="coiled-coil region" evidence="1">
    <location>
        <begin position="356"/>
        <end position="702"/>
    </location>
</feature>
<dbReference type="SUPFAM" id="SSF57997">
    <property type="entry name" value="Tropomyosin"/>
    <property type="match status" value="1"/>
</dbReference>
<dbReference type="PANTHER" id="PTHR43941:SF1">
    <property type="entry name" value="STRUCTURAL MAINTENANCE OF CHROMOSOMES PROTEIN 2"/>
    <property type="match status" value="1"/>
</dbReference>
<dbReference type="GO" id="GO:0000785">
    <property type="term" value="C:chromatin"/>
    <property type="evidence" value="ECO:0007669"/>
    <property type="project" value="TreeGrafter"/>
</dbReference>
<feature type="coiled-coil region" evidence="1">
    <location>
        <begin position="158"/>
        <end position="192"/>
    </location>
</feature>
<feature type="coiled-coil region" evidence="1">
    <location>
        <begin position="1235"/>
        <end position="1311"/>
    </location>
</feature>
<organism evidence="3 4">
    <name type="scientific">Seminavis robusta</name>
    <dbReference type="NCBI Taxonomy" id="568900"/>
    <lineage>
        <taxon>Eukaryota</taxon>
        <taxon>Sar</taxon>
        <taxon>Stramenopiles</taxon>
        <taxon>Ochrophyta</taxon>
        <taxon>Bacillariophyta</taxon>
        <taxon>Bacillariophyceae</taxon>
        <taxon>Bacillariophycidae</taxon>
        <taxon>Naviculales</taxon>
        <taxon>Naviculaceae</taxon>
        <taxon>Seminavis</taxon>
    </lineage>
</organism>
<dbReference type="OrthoDB" id="21086at2759"/>
<feature type="coiled-coil region" evidence="1">
    <location>
        <begin position="786"/>
        <end position="841"/>
    </location>
</feature>
<feature type="coiled-coil region" evidence="1">
    <location>
        <begin position="219"/>
        <end position="312"/>
    </location>
</feature>
<keyword evidence="1" id="KW-0175">Coiled coil</keyword>
<dbReference type="GO" id="GO:0000796">
    <property type="term" value="C:condensin complex"/>
    <property type="evidence" value="ECO:0007669"/>
    <property type="project" value="TreeGrafter"/>
</dbReference>
<comment type="caution">
    <text evidence="3">The sequence shown here is derived from an EMBL/GenBank/DDBJ whole genome shotgun (WGS) entry which is preliminary data.</text>
</comment>
<feature type="region of interest" description="Disordered" evidence="2">
    <location>
        <begin position="36"/>
        <end position="75"/>
    </location>
</feature>
<feature type="region of interest" description="Disordered" evidence="2">
    <location>
        <begin position="910"/>
        <end position="936"/>
    </location>
</feature>
<dbReference type="GO" id="GO:0007076">
    <property type="term" value="P:mitotic chromosome condensation"/>
    <property type="evidence" value="ECO:0007669"/>
    <property type="project" value="TreeGrafter"/>
</dbReference>
<feature type="region of interest" description="Disordered" evidence="2">
    <location>
        <begin position="1345"/>
        <end position="1393"/>
    </location>
</feature>
<feature type="coiled-coil region" evidence="1">
    <location>
        <begin position="2143"/>
        <end position="2170"/>
    </location>
</feature>
<evidence type="ECO:0000256" key="2">
    <source>
        <dbReference type="SAM" id="MobiDB-lite"/>
    </source>
</evidence>
<accession>A0A9N8DGT1</accession>
<feature type="coiled-coil region" evidence="1">
    <location>
        <begin position="1861"/>
        <end position="1997"/>
    </location>
</feature>